<dbReference type="InterPro" id="IPR029141">
    <property type="entry name" value="FimA_N"/>
</dbReference>
<evidence type="ECO:0000313" key="8">
    <source>
        <dbReference type="EMBL" id="GAE14856.1"/>
    </source>
</evidence>
<accession>W4P4Y1</accession>
<dbReference type="Pfam" id="PF26306">
    <property type="entry name" value="FimD_3rd"/>
    <property type="match status" value="1"/>
</dbReference>
<dbReference type="Proteomes" id="UP000018861">
    <property type="component" value="Unassembled WGS sequence"/>
</dbReference>
<feature type="domain" description="Major fimbrial subunit protein N-terminal" evidence="6">
    <location>
        <begin position="39"/>
        <end position="156"/>
    </location>
</feature>
<organism evidence="8 9">
    <name type="scientific">Bacteroides pyogenes JCM 6292</name>
    <dbReference type="NCBI Taxonomy" id="1235809"/>
    <lineage>
        <taxon>Bacteria</taxon>
        <taxon>Pseudomonadati</taxon>
        <taxon>Bacteroidota</taxon>
        <taxon>Bacteroidia</taxon>
        <taxon>Bacteroidales</taxon>
        <taxon>Bacteroidaceae</taxon>
        <taxon>Bacteroides</taxon>
    </lineage>
</organism>
<evidence type="ECO:0000259" key="7">
    <source>
        <dbReference type="Pfam" id="PF26306"/>
    </source>
</evidence>
<dbReference type="InterPro" id="IPR058822">
    <property type="entry name" value="Ig-like_FimD_3rd"/>
</dbReference>
<evidence type="ECO:0000256" key="2">
    <source>
        <dbReference type="ARBA" id="ARBA00006011"/>
    </source>
</evidence>
<evidence type="ECO:0000256" key="1">
    <source>
        <dbReference type="ARBA" id="ARBA00004561"/>
    </source>
</evidence>
<protein>
    <submittedName>
        <fullName evidence="8">Uncharacterized protein</fullName>
    </submittedName>
</protein>
<comment type="caution">
    <text evidence="8">The sequence shown here is derived from an EMBL/GenBank/DDBJ whole genome shotgun (WGS) entry which is preliminary data.</text>
</comment>
<evidence type="ECO:0000256" key="5">
    <source>
        <dbReference type="SAM" id="SignalP"/>
    </source>
</evidence>
<feature type="domain" description="Major fimbrium tip subunit FimD third Ig-like" evidence="7">
    <location>
        <begin position="340"/>
        <end position="443"/>
    </location>
</feature>
<dbReference type="AlphaFoldDB" id="W4P4Y1"/>
<gene>
    <name evidence="8" type="ORF">JCM6292_1050</name>
</gene>
<reference evidence="8 9" key="1">
    <citation type="journal article" date="2014" name="Genome Announc.">
        <title>Draft Genome Sequences of Three Strains of Bacteroides pyogenes Isolated from a Cat and Swine.</title>
        <authorList>
            <person name="Sakamoto M."/>
            <person name="Oshima K."/>
            <person name="Suda W."/>
            <person name="Kitamura K."/>
            <person name="Iida T."/>
            <person name="Hattori M."/>
            <person name="Ohkuma M."/>
        </authorList>
    </citation>
    <scope>NUCLEOTIDE SEQUENCE [LARGE SCALE GENOMIC DNA]</scope>
    <source>
        <strain evidence="8 9">JCM 6292</strain>
    </source>
</reference>
<proteinExistence type="inferred from homology"/>
<dbReference type="PROSITE" id="PS51257">
    <property type="entry name" value="PROKAR_LIPOPROTEIN"/>
    <property type="match status" value="1"/>
</dbReference>
<keyword evidence="3 5" id="KW-0732">Signal</keyword>
<comment type="similarity">
    <text evidence="2">Belongs to the bacteroidetes fimbrillin superfamily. FimA/Mfa1 family.</text>
</comment>
<comment type="subcellular location">
    <subcellularLocation>
        <location evidence="1">Fimbrium</location>
    </subcellularLocation>
</comment>
<keyword evidence="4" id="KW-0281">Fimbrium</keyword>
<dbReference type="GO" id="GO:0009289">
    <property type="term" value="C:pilus"/>
    <property type="evidence" value="ECO:0007669"/>
    <property type="project" value="UniProtKB-SubCell"/>
</dbReference>
<feature type="chain" id="PRO_5004847207" evidence="5">
    <location>
        <begin position="22"/>
        <end position="662"/>
    </location>
</feature>
<evidence type="ECO:0000256" key="3">
    <source>
        <dbReference type="ARBA" id="ARBA00022729"/>
    </source>
</evidence>
<evidence type="ECO:0000256" key="4">
    <source>
        <dbReference type="ARBA" id="ARBA00023263"/>
    </source>
</evidence>
<evidence type="ECO:0000313" key="9">
    <source>
        <dbReference type="Proteomes" id="UP000018861"/>
    </source>
</evidence>
<dbReference type="Gene3D" id="2.60.40.3690">
    <property type="match status" value="1"/>
</dbReference>
<dbReference type="Pfam" id="PF06321">
    <property type="entry name" value="P_gingi_FimA"/>
    <property type="match status" value="1"/>
</dbReference>
<evidence type="ECO:0000259" key="6">
    <source>
        <dbReference type="Pfam" id="PF06321"/>
    </source>
</evidence>
<feature type="signal peptide" evidence="5">
    <location>
        <begin position="1"/>
        <end position="21"/>
    </location>
</feature>
<name>W4P4Y1_9BACE</name>
<sequence length="662" mass="73698">MKKAKHIFYALFAALSVFVFASCLSDNLEDCGCADCGKLSLQIKVPKSAVITRADEPGVGNENTITSLKLYFFEGETMKYRAAIVPPIAENTDILLPIEDTYVDLFQGNVSYTVYAVANLDDELWGKTLTEFKQHVVSKAIGSVTNGDFVMMASVVPAANLKLGSSDNRIGNFELKRAAVKARVKLTTFSITGGGYTLGQPTIRLKNVTDRGYLDHEALPDDAEYSDSDEAEIAFNGTPSAPFYSYPNFWSDIDESTYFLLTLPITKTSTGEEKNYYYRVPLNGSETSVKANHLYEITVAVSKLGSLDPADPAPVDAFFSVKNWEEKLMVSEIKAPHYLMVSETYVEMKNIDTYFIGYSTSDPVAITDVKGKFIYVSNQTGQPVIEDCTGDQIPQVTLQAGSKIKVYSKVPENYIPKKITFTIGHQASTGIDPIEVTLWQYPATFITNTTGIRSSWRPDGTLAPGLNNKSIYRITNLVPSQLPPNTVLAFPPTTEVGFYERILTWINYTYVLKHTDYITEDSEEAACMISPNFELASQLGATIPLYYKETWSSNGYLKYYSNNQDERYALHTCALYTETRVENGQEVILDDWRLPTRAEIQLIDQMQQQGTAVTEIMTGKYYWSGLSSAAIKITLPTATGNATSYWAHVRCVRDIKAPPFDN</sequence>
<dbReference type="EMBL" id="BAIQ01000008">
    <property type="protein sequence ID" value="GAE14856.1"/>
    <property type="molecule type" value="Genomic_DNA"/>
</dbReference>